<organism evidence="2 3">
    <name type="scientific">Agaricus bisporus var. burnettii</name>
    <dbReference type="NCBI Taxonomy" id="192524"/>
    <lineage>
        <taxon>Eukaryota</taxon>
        <taxon>Fungi</taxon>
        <taxon>Dikarya</taxon>
        <taxon>Basidiomycota</taxon>
        <taxon>Agaricomycotina</taxon>
        <taxon>Agaricomycetes</taxon>
        <taxon>Agaricomycetidae</taxon>
        <taxon>Agaricales</taxon>
        <taxon>Agaricineae</taxon>
        <taxon>Agaricaceae</taxon>
        <taxon>Agaricus</taxon>
    </lineage>
</organism>
<dbReference type="EMBL" id="JABXXO010000006">
    <property type="protein sequence ID" value="KAF7776063.1"/>
    <property type="molecule type" value="Genomic_DNA"/>
</dbReference>
<proteinExistence type="predicted"/>
<evidence type="ECO:0000259" key="1">
    <source>
        <dbReference type="Pfam" id="PF01408"/>
    </source>
</evidence>
<protein>
    <recommendedName>
        <fullName evidence="1">Gfo/Idh/MocA-like oxidoreductase N-terminal domain-containing protein</fullName>
    </recommendedName>
</protein>
<evidence type="ECO:0000313" key="2">
    <source>
        <dbReference type="EMBL" id="KAF7776063.1"/>
    </source>
</evidence>
<dbReference type="AlphaFoldDB" id="A0A8H7F3H2"/>
<gene>
    <name evidence="2" type="ORF">Agabi119p4_4456</name>
</gene>
<name>A0A8H7F3H2_AGABI</name>
<dbReference type="GO" id="GO:0000166">
    <property type="term" value="F:nucleotide binding"/>
    <property type="evidence" value="ECO:0007669"/>
    <property type="project" value="InterPro"/>
</dbReference>
<reference evidence="2 3" key="1">
    <citation type="journal article" name="Sci. Rep.">
        <title>Telomere-to-telomere assembled and centromere annotated genomes of the two main subspecies of the button mushroom Agaricus bisporus reveal especially polymorphic chromosome ends.</title>
        <authorList>
            <person name="Sonnenberg A.S.M."/>
            <person name="Sedaghat-Telgerd N."/>
            <person name="Lavrijssen B."/>
            <person name="Ohm R.A."/>
            <person name="Hendrickx P.M."/>
            <person name="Scholtmeijer K."/>
            <person name="Baars J.J.P."/>
            <person name="van Peer A."/>
        </authorList>
    </citation>
    <scope>NUCLEOTIDE SEQUENCE [LARGE SCALE GENOMIC DNA]</scope>
    <source>
        <strain evidence="2 3">H119_p4</strain>
    </source>
</reference>
<evidence type="ECO:0000313" key="3">
    <source>
        <dbReference type="Proteomes" id="UP000629468"/>
    </source>
</evidence>
<feature type="domain" description="Gfo/Idh/MocA-like oxidoreductase N-terminal" evidence="1">
    <location>
        <begin position="7"/>
        <end position="137"/>
    </location>
</feature>
<dbReference type="InterPro" id="IPR000683">
    <property type="entry name" value="Gfo/Idh/MocA-like_OxRdtase_N"/>
</dbReference>
<dbReference type="PANTHER" id="PTHR43377">
    <property type="entry name" value="BILIVERDIN REDUCTASE A"/>
    <property type="match status" value="1"/>
</dbReference>
<dbReference type="Gene3D" id="3.40.50.720">
    <property type="entry name" value="NAD(P)-binding Rossmann-like Domain"/>
    <property type="match status" value="1"/>
</dbReference>
<dbReference type="Proteomes" id="UP000629468">
    <property type="component" value="Unassembled WGS sequence"/>
</dbReference>
<dbReference type="InterPro" id="IPR036291">
    <property type="entry name" value="NAD(P)-bd_dom_sf"/>
</dbReference>
<dbReference type="Gene3D" id="3.30.360.10">
    <property type="entry name" value="Dihydrodipicolinate Reductase, domain 2"/>
    <property type="match status" value="1"/>
</dbReference>
<dbReference type="SUPFAM" id="SSF55347">
    <property type="entry name" value="Glyceraldehyde-3-phosphate dehydrogenase-like, C-terminal domain"/>
    <property type="match status" value="1"/>
</dbReference>
<comment type="caution">
    <text evidence="2">The sequence shown here is derived from an EMBL/GenBank/DDBJ whole genome shotgun (WGS) entry which is preliminary data.</text>
</comment>
<dbReference type="InterPro" id="IPR051450">
    <property type="entry name" value="Gfo/Idh/MocA_Oxidoreductases"/>
</dbReference>
<dbReference type="SUPFAM" id="SSF51735">
    <property type="entry name" value="NAD(P)-binding Rossmann-fold domains"/>
    <property type="match status" value="1"/>
</dbReference>
<accession>A0A8H7F3H2</accession>
<dbReference type="Pfam" id="PF01408">
    <property type="entry name" value="GFO_IDH_MocA"/>
    <property type="match status" value="1"/>
</dbReference>
<dbReference type="PANTHER" id="PTHR43377:SF12">
    <property type="entry name" value="BINDING ROSSMANN FOLD OXIDOREDUCTASE, PUTATIVE (AFU_ORTHOLOGUE AFUA_3G11840)-RELATED"/>
    <property type="match status" value="1"/>
</dbReference>
<sequence>MPEPLTLAIVGCGQRGKSYAEYALQNPRDCKVVAIAEPRPGAQRYFTDRHHIDPSLVFNTWQDLHAASAKTITTVGRRLADAVIIAVQDQMHPEVTLAFAEQGYHILCEKPMAITPQGCILMERAVKKANIIFGMGHVLRYTKYFQAISEIIQNKSLGELVNINHVEPVGHFHFAHSYVRGNWNTEEASSFALMTKCCHDIDLICHFFSSTTPSRVSSFGSLTHFRRSKKPREAGDIKRCLECPLQYDGGCPYSATTIYLDSLKSGNRSWPVSVLVDDIPDIENITEALKTGPYGVCVYESPNDVCDHQVVNFEFANGTTASLTMVAFSSAICERQTRMHFSHGEIIGDMNTFTVKDFRTGVLREHSFPYAGGHGGGDIGLMETFVKAVKERNQELLGTSIDEVVKTHMTVFAAEASRKEGRVIDCAEYEKAVKEEFEKKELV</sequence>